<dbReference type="SMART" id="SM01041">
    <property type="entry name" value="BRO1"/>
    <property type="match status" value="1"/>
</dbReference>
<name>A0AAF0EQJ8_9BASI</name>
<dbReference type="AlphaFoldDB" id="A0AAF0EQJ8"/>
<dbReference type="Pfam" id="PF03097">
    <property type="entry name" value="BRO1"/>
    <property type="match status" value="1"/>
</dbReference>
<dbReference type="GO" id="GO:0005886">
    <property type="term" value="C:plasma membrane"/>
    <property type="evidence" value="ECO:0007669"/>
    <property type="project" value="TreeGrafter"/>
</dbReference>
<dbReference type="InterPro" id="IPR037505">
    <property type="entry name" value="pH-resp_palC"/>
</dbReference>
<accession>A0AAF0EQJ8</accession>
<evidence type="ECO:0000256" key="2">
    <source>
        <dbReference type="ARBA" id="ARBA00022193"/>
    </source>
</evidence>
<dbReference type="PANTHER" id="PTHR40463">
    <property type="entry name" value="PH-RESPONSE REGULATOR PROTEIN PALC"/>
    <property type="match status" value="1"/>
</dbReference>
<dbReference type="Gene3D" id="1.25.40.280">
    <property type="entry name" value="alix/aip1 like domains"/>
    <property type="match status" value="1"/>
</dbReference>
<gene>
    <name evidence="4" type="ORF">MNAN1_001351</name>
</gene>
<keyword evidence="5" id="KW-1185">Reference proteome</keyword>
<dbReference type="PANTHER" id="PTHR40463:SF1">
    <property type="entry name" value="PH-RESPONSE REGULATOR PROTEIN PALC"/>
    <property type="match status" value="1"/>
</dbReference>
<dbReference type="GO" id="GO:0071467">
    <property type="term" value="P:cellular response to pH"/>
    <property type="evidence" value="ECO:0007669"/>
    <property type="project" value="InterPro"/>
</dbReference>
<proteinExistence type="inferred from homology"/>
<organism evidence="4 5">
    <name type="scientific">Malassezia nana</name>
    <dbReference type="NCBI Taxonomy" id="180528"/>
    <lineage>
        <taxon>Eukaryota</taxon>
        <taxon>Fungi</taxon>
        <taxon>Dikarya</taxon>
        <taxon>Basidiomycota</taxon>
        <taxon>Ustilaginomycotina</taxon>
        <taxon>Malasseziomycetes</taxon>
        <taxon>Malasseziales</taxon>
        <taxon>Malasseziaceae</taxon>
        <taxon>Malassezia</taxon>
    </lineage>
</organism>
<dbReference type="InterPro" id="IPR004328">
    <property type="entry name" value="BRO1_dom"/>
</dbReference>
<protein>
    <recommendedName>
        <fullName evidence="2">pH-response regulator protein palC</fullName>
    </recommendedName>
</protein>
<dbReference type="InterPro" id="IPR038499">
    <property type="entry name" value="BRO1_sf"/>
</dbReference>
<evidence type="ECO:0000259" key="3">
    <source>
        <dbReference type="SMART" id="SM01041"/>
    </source>
</evidence>
<comment type="similarity">
    <text evidence="1">Belongs to the palC family.</text>
</comment>
<sequence length="441" mass="48265">MFTYTLPRTSALSFSQLMLSDTLQGELMQATQLRAALEQLLRQTPPVAPLRIVQAVSEYLPYAQALYDGVMKDAILLQHEPSCTWYSIFAPGTQTHITSLASELRLMHVLYGVALSNEAAAMVDALGAYELDRTLSTTERSARDERLKRATDLLSRASGVLDYAATHILPAHESPTPTPRALELTSGGIQALARTALADAHALAIRKLLAPALAQATDTLTPGPPLPTKHASPSLLAKLHLHTSALYHEAHAMLRQVLDPGRSKTLPKLKWDPRASDAATSARRYMQHEAQWHRALAHKWLGIDAGEQAGDMGWGIAHLRVSLELLQALVPRSALDALRVRRPIAMRLRSAEERMALEYASVSRWLGAYTKTNDTVTFHRVSAAQEVQQYTPEGRPALFPKTFEPRCAFHVDPIAPQAAASASPTPAAAPTRTYTGADAYY</sequence>
<feature type="domain" description="BRO1" evidence="3">
    <location>
        <begin position="2"/>
        <end position="415"/>
    </location>
</feature>
<evidence type="ECO:0000313" key="4">
    <source>
        <dbReference type="EMBL" id="WFD26372.1"/>
    </source>
</evidence>
<evidence type="ECO:0000313" key="5">
    <source>
        <dbReference type="Proteomes" id="UP001213623"/>
    </source>
</evidence>
<evidence type="ECO:0000256" key="1">
    <source>
        <dbReference type="ARBA" id="ARBA00010997"/>
    </source>
</evidence>
<dbReference type="Proteomes" id="UP001213623">
    <property type="component" value="Chromosome 2"/>
</dbReference>
<dbReference type="EMBL" id="CP119893">
    <property type="protein sequence ID" value="WFD26372.1"/>
    <property type="molecule type" value="Genomic_DNA"/>
</dbReference>
<reference evidence="4" key="1">
    <citation type="submission" date="2023-03" db="EMBL/GenBank/DDBJ databases">
        <title>Mating type loci evolution in Malassezia.</title>
        <authorList>
            <person name="Coelho M.A."/>
        </authorList>
    </citation>
    <scope>NUCLEOTIDE SEQUENCE</scope>
    <source>
        <strain evidence="4">CBS 9557</strain>
    </source>
</reference>